<feature type="compositionally biased region" description="Low complexity" evidence="1">
    <location>
        <begin position="20"/>
        <end position="31"/>
    </location>
</feature>
<evidence type="ECO:0000256" key="1">
    <source>
        <dbReference type="SAM" id="MobiDB-lite"/>
    </source>
</evidence>
<feature type="region of interest" description="Disordered" evidence="1">
    <location>
        <begin position="160"/>
        <end position="285"/>
    </location>
</feature>
<reference evidence="3 4" key="1">
    <citation type="submission" date="2024-03" db="EMBL/GenBank/DDBJ databases">
        <title>Whole genome sequencing of Streptomyces racemochromogenes, to identify antimicrobial biosynthetic gene clusters.</title>
        <authorList>
            <person name="Suryawanshi P."/>
            <person name="Krishnaraj P.U."/>
            <person name="Arun Y.P."/>
            <person name="Suryawanshi M.P."/>
            <person name="Rakshit O."/>
        </authorList>
    </citation>
    <scope>NUCLEOTIDE SEQUENCE [LARGE SCALE GENOMIC DNA]</scope>
    <source>
        <strain evidence="3 4">AUDT626</strain>
    </source>
</reference>
<keyword evidence="2" id="KW-0812">Transmembrane</keyword>
<feature type="compositionally biased region" description="Low complexity" evidence="1">
    <location>
        <begin position="196"/>
        <end position="205"/>
    </location>
</feature>
<dbReference type="RefSeq" id="WP_395510380.1">
    <property type="nucleotide sequence ID" value="NZ_JBBDHD010000034.1"/>
</dbReference>
<feature type="compositionally biased region" description="Low complexity" evidence="1">
    <location>
        <begin position="324"/>
        <end position="342"/>
    </location>
</feature>
<gene>
    <name evidence="3" type="ORF">WDV06_15815</name>
</gene>
<keyword evidence="2" id="KW-0472">Membrane</keyword>
<sequence>MADEHKAWLDGATAEELLRGRAAGPAGPGADPRAREEAARLRAALDALAPSRADRGELPGEAAALAAFRAAHAKRSAAASATARTAADGGADRTGVPDEPVIDLAPIPVVRIPAQRRHGSPARLGLAAALAGVAVGGIAAVAGAGLLDRAVHLTAGPAPAVSVSADSDRTPAGETAGPTPLPQLRPAPEGGGGLASLGPGFSLPPDGQARTPLDAAPSLSLPPGVVRSPGTGGGGAAGTDGTRNTFTDKNGGTGHGDGTAGGGADKDRDLQAKNRPEELCRDHRANKLGEDRKEYLALIAGGSAKVPRFCATLLDAPRSGTPQGGTVDPGSVVSPSPVANPGGPLGFRTR</sequence>
<feature type="region of interest" description="Disordered" evidence="1">
    <location>
        <begin position="18"/>
        <end position="38"/>
    </location>
</feature>
<evidence type="ECO:0008006" key="5">
    <source>
        <dbReference type="Google" id="ProtNLM"/>
    </source>
</evidence>
<feature type="compositionally biased region" description="Gly residues" evidence="1">
    <location>
        <begin position="251"/>
        <end position="263"/>
    </location>
</feature>
<feature type="transmembrane region" description="Helical" evidence="2">
    <location>
        <begin position="124"/>
        <end position="147"/>
    </location>
</feature>
<evidence type="ECO:0000256" key="2">
    <source>
        <dbReference type="SAM" id="Phobius"/>
    </source>
</evidence>
<keyword evidence="4" id="KW-1185">Reference proteome</keyword>
<feature type="region of interest" description="Disordered" evidence="1">
    <location>
        <begin position="317"/>
        <end position="350"/>
    </location>
</feature>
<feature type="compositionally biased region" description="Low complexity" evidence="1">
    <location>
        <begin position="212"/>
        <end position="223"/>
    </location>
</feature>
<proteinExistence type="predicted"/>
<dbReference type="EMBL" id="JBBDHD010000034">
    <property type="protein sequence ID" value="MFH7596548.1"/>
    <property type="molecule type" value="Genomic_DNA"/>
</dbReference>
<accession>A0ABW7PE06</accession>
<keyword evidence="2" id="KW-1133">Transmembrane helix</keyword>
<name>A0ABW7PE06_9ACTN</name>
<comment type="caution">
    <text evidence="3">The sequence shown here is derived from an EMBL/GenBank/DDBJ whole genome shotgun (WGS) entry which is preliminary data.</text>
</comment>
<evidence type="ECO:0000313" key="3">
    <source>
        <dbReference type="EMBL" id="MFH7596548.1"/>
    </source>
</evidence>
<feature type="compositionally biased region" description="Basic and acidic residues" evidence="1">
    <location>
        <begin position="264"/>
        <end position="285"/>
    </location>
</feature>
<organism evidence="3 4">
    <name type="scientific">Streptomyces racemochromogenes</name>
    <dbReference type="NCBI Taxonomy" id="67353"/>
    <lineage>
        <taxon>Bacteria</taxon>
        <taxon>Bacillati</taxon>
        <taxon>Actinomycetota</taxon>
        <taxon>Actinomycetes</taxon>
        <taxon>Kitasatosporales</taxon>
        <taxon>Streptomycetaceae</taxon>
        <taxon>Streptomyces</taxon>
    </lineage>
</organism>
<evidence type="ECO:0000313" key="4">
    <source>
        <dbReference type="Proteomes" id="UP001610631"/>
    </source>
</evidence>
<dbReference type="Proteomes" id="UP001610631">
    <property type="component" value="Unassembled WGS sequence"/>
</dbReference>
<protein>
    <recommendedName>
        <fullName evidence="5">Extensin</fullName>
    </recommendedName>
</protein>